<name>A0A6M8BGF7_9CYAN</name>
<reference evidence="2 3" key="1">
    <citation type="submission" date="2020-05" db="EMBL/GenBank/DDBJ databases">
        <title>Complete genome sequence of of a novel Thermoleptolyngbya strain isolated from hot springs of Ganzi, Sichuan China.</title>
        <authorList>
            <person name="Tang J."/>
            <person name="Daroch M."/>
            <person name="Li L."/>
            <person name="Waleron K."/>
            <person name="Waleron M."/>
            <person name="Waleron M."/>
        </authorList>
    </citation>
    <scope>NUCLEOTIDE SEQUENCE [LARGE SCALE GENOMIC DNA]</scope>
    <source>
        <strain evidence="2 3">PKUAC-SCTA183</strain>
    </source>
</reference>
<keyword evidence="1" id="KW-0732">Signal</keyword>
<keyword evidence="3" id="KW-1185">Reference proteome</keyword>
<proteinExistence type="predicted"/>
<organism evidence="2 3">
    <name type="scientific">Thermoleptolyngbya sichuanensis A183</name>
    <dbReference type="NCBI Taxonomy" id="2737172"/>
    <lineage>
        <taxon>Bacteria</taxon>
        <taxon>Bacillati</taxon>
        <taxon>Cyanobacteriota</taxon>
        <taxon>Cyanophyceae</taxon>
        <taxon>Oculatellales</taxon>
        <taxon>Oculatellaceae</taxon>
        <taxon>Thermoleptolyngbya</taxon>
        <taxon>Thermoleptolyngbya sichuanensis</taxon>
    </lineage>
</organism>
<dbReference type="AlphaFoldDB" id="A0A6M8BGF7"/>
<feature type="signal peptide" evidence="1">
    <location>
        <begin position="1"/>
        <end position="32"/>
    </location>
</feature>
<dbReference type="EMBL" id="CP053661">
    <property type="protein sequence ID" value="QKD82203.1"/>
    <property type="molecule type" value="Genomic_DNA"/>
</dbReference>
<dbReference type="Proteomes" id="UP000505210">
    <property type="component" value="Chromosome"/>
</dbReference>
<gene>
    <name evidence="2" type="ORF">HPC62_08380</name>
</gene>
<protein>
    <submittedName>
        <fullName evidence="2">PepSY domain-containing protein</fullName>
    </submittedName>
</protein>
<sequence length="100" mass="10967">MKGLSLIRFSGSGIVSLLLISAGMLTSQAARADIDRDATPQERARVVEVLQSQGCPVVGDVDYIQGVGFEAEDVRCNDGKEYDVFLDENFNVISKREDRD</sequence>
<evidence type="ECO:0000313" key="2">
    <source>
        <dbReference type="EMBL" id="QKD82203.1"/>
    </source>
</evidence>
<dbReference type="RefSeq" id="WP_172354778.1">
    <property type="nucleotide sequence ID" value="NZ_CP053661.1"/>
</dbReference>
<dbReference type="KEGG" id="theu:HPC62_08380"/>
<feature type="chain" id="PRO_5026779319" evidence="1">
    <location>
        <begin position="33"/>
        <end position="100"/>
    </location>
</feature>
<evidence type="ECO:0000256" key="1">
    <source>
        <dbReference type="SAM" id="SignalP"/>
    </source>
</evidence>
<accession>A0A6M8BGF7</accession>
<evidence type="ECO:0000313" key="3">
    <source>
        <dbReference type="Proteomes" id="UP000505210"/>
    </source>
</evidence>